<evidence type="ECO:0000256" key="5">
    <source>
        <dbReference type="ARBA" id="ARBA00022723"/>
    </source>
</evidence>
<organism evidence="9 10">
    <name type="scientific">Aromia moschata</name>
    <dbReference type="NCBI Taxonomy" id="1265417"/>
    <lineage>
        <taxon>Eukaryota</taxon>
        <taxon>Metazoa</taxon>
        <taxon>Ecdysozoa</taxon>
        <taxon>Arthropoda</taxon>
        <taxon>Hexapoda</taxon>
        <taxon>Insecta</taxon>
        <taxon>Pterygota</taxon>
        <taxon>Neoptera</taxon>
        <taxon>Endopterygota</taxon>
        <taxon>Coleoptera</taxon>
        <taxon>Polyphaga</taxon>
        <taxon>Cucujiformia</taxon>
        <taxon>Chrysomeloidea</taxon>
        <taxon>Cerambycidae</taxon>
        <taxon>Cerambycinae</taxon>
        <taxon>Callichromatini</taxon>
        <taxon>Aromia</taxon>
    </lineage>
</organism>
<dbReference type="InterPro" id="IPR027806">
    <property type="entry name" value="HARBI1_dom"/>
</dbReference>
<protein>
    <recommendedName>
        <fullName evidence="8">DDE Tnp4 domain-containing protein</fullName>
    </recommendedName>
</protein>
<comment type="caution">
    <text evidence="9">The sequence shown here is derived from an EMBL/GenBank/DDBJ whole genome shotgun (WGS) entry which is preliminary data.</text>
</comment>
<dbReference type="EMBL" id="JAPWTK010000118">
    <property type="protein sequence ID" value="KAJ8949390.1"/>
    <property type="molecule type" value="Genomic_DNA"/>
</dbReference>
<feature type="domain" description="DDE Tnp4" evidence="8">
    <location>
        <begin position="2"/>
        <end position="127"/>
    </location>
</feature>
<dbReference type="PANTHER" id="PTHR22930:SF269">
    <property type="entry name" value="NUCLEASE HARBI1-LIKE PROTEIN"/>
    <property type="match status" value="1"/>
</dbReference>
<dbReference type="GO" id="GO:0016787">
    <property type="term" value="F:hydrolase activity"/>
    <property type="evidence" value="ECO:0007669"/>
    <property type="project" value="UniProtKB-KW"/>
</dbReference>
<dbReference type="GO" id="GO:0046872">
    <property type="term" value="F:metal ion binding"/>
    <property type="evidence" value="ECO:0007669"/>
    <property type="project" value="UniProtKB-KW"/>
</dbReference>
<evidence type="ECO:0000256" key="1">
    <source>
        <dbReference type="ARBA" id="ARBA00001968"/>
    </source>
</evidence>
<dbReference type="Pfam" id="PF13359">
    <property type="entry name" value="DDE_Tnp_4"/>
    <property type="match status" value="1"/>
</dbReference>
<gene>
    <name evidence="9" type="ORF">NQ318_007486</name>
</gene>
<keyword evidence="10" id="KW-1185">Reference proteome</keyword>
<comment type="subcellular location">
    <subcellularLocation>
        <location evidence="2">Nucleus</location>
    </subcellularLocation>
</comment>
<proteinExistence type="inferred from homology"/>
<keyword evidence="7" id="KW-0539">Nucleus</keyword>
<dbReference type="PANTHER" id="PTHR22930">
    <property type="match status" value="1"/>
</dbReference>
<evidence type="ECO:0000313" key="10">
    <source>
        <dbReference type="Proteomes" id="UP001162162"/>
    </source>
</evidence>
<evidence type="ECO:0000256" key="3">
    <source>
        <dbReference type="ARBA" id="ARBA00006958"/>
    </source>
</evidence>
<keyword evidence="6" id="KW-0378">Hydrolase</keyword>
<evidence type="ECO:0000256" key="2">
    <source>
        <dbReference type="ARBA" id="ARBA00004123"/>
    </source>
</evidence>
<evidence type="ECO:0000256" key="7">
    <source>
        <dbReference type="ARBA" id="ARBA00023242"/>
    </source>
</evidence>
<evidence type="ECO:0000256" key="4">
    <source>
        <dbReference type="ARBA" id="ARBA00022722"/>
    </source>
</evidence>
<dbReference type="InterPro" id="IPR045249">
    <property type="entry name" value="HARBI1-like"/>
</dbReference>
<dbReference type="AlphaFoldDB" id="A0AAV8YCQ2"/>
<reference evidence="9" key="1">
    <citation type="journal article" date="2023" name="Insect Mol. Biol.">
        <title>Genome sequencing provides insights into the evolution of gene families encoding plant cell wall-degrading enzymes in longhorned beetles.</title>
        <authorList>
            <person name="Shin N.R."/>
            <person name="Okamura Y."/>
            <person name="Kirsch R."/>
            <person name="Pauchet Y."/>
        </authorList>
    </citation>
    <scope>NUCLEOTIDE SEQUENCE</scope>
    <source>
        <strain evidence="9">AMC_N1</strain>
    </source>
</reference>
<accession>A0AAV8YCQ2</accession>
<evidence type="ECO:0000256" key="6">
    <source>
        <dbReference type="ARBA" id="ARBA00022801"/>
    </source>
</evidence>
<comment type="similarity">
    <text evidence="3">Belongs to the HARBI1 family.</text>
</comment>
<evidence type="ECO:0000313" key="9">
    <source>
        <dbReference type="EMBL" id="KAJ8949390.1"/>
    </source>
</evidence>
<keyword evidence="4" id="KW-0540">Nuclease</keyword>
<dbReference type="Proteomes" id="UP001162162">
    <property type="component" value="Unassembled WGS sequence"/>
</dbReference>
<comment type="cofactor">
    <cofactor evidence="1">
        <name>a divalent metal cation</name>
        <dbReference type="ChEBI" id="CHEBI:60240"/>
    </cofactor>
</comment>
<dbReference type="GO" id="GO:0005634">
    <property type="term" value="C:nucleus"/>
    <property type="evidence" value="ECO:0007669"/>
    <property type="project" value="UniProtKB-SubCell"/>
</dbReference>
<keyword evidence="5" id="KW-0479">Metal-binding</keyword>
<dbReference type="GO" id="GO:0004518">
    <property type="term" value="F:nuclease activity"/>
    <property type="evidence" value="ECO:0007669"/>
    <property type="project" value="UniProtKB-KW"/>
</dbReference>
<sequence length="186" mass="21421">MAVADANYRFVYVDIGSYGKDCDSSIFKRSSLWTSVINNTLEIPTEKLVDGIQNFKIPYYFIGDEAFGLHRHLLAPLDFHYRLSRARRHVECTFGLLSNKWRIFHRPINLEPDFAVIVVKACVVLHNFVRDRDGYKVEDTEVVVGLEEIPREQETRGGITANNVRNVLCDYFMSDAGALSWQMLKI</sequence>
<name>A0AAV8YCQ2_9CUCU</name>
<evidence type="ECO:0000259" key="8">
    <source>
        <dbReference type="Pfam" id="PF13359"/>
    </source>
</evidence>